<keyword evidence="3" id="KW-1185">Reference proteome</keyword>
<evidence type="ECO:0000313" key="2">
    <source>
        <dbReference type="EMBL" id="MFC7179834.1"/>
    </source>
</evidence>
<sequence>MTWKVWGVRAAVCAALVLAGFAALGLLGLPGWTRPAAFPLFFGGWMASHWVRILRKEAAVKRARSGVGAG</sequence>
<comment type="caution">
    <text evidence="2">The sequence shown here is derived from an EMBL/GenBank/DDBJ whole genome shotgun (WGS) entry which is preliminary data.</text>
</comment>
<organism evidence="2 3">
    <name type="scientific">Kitasatospora paranensis</name>
    <dbReference type="NCBI Taxonomy" id="258053"/>
    <lineage>
        <taxon>Bacteria</taxon>
        <taxon>Bacillati</taxon>
        <taxon>Actinomycetota</taxon>
        <taxon>Actinomycetes</taxon>
        <taxon>Kitasatosporales</taxon>
        <taxon>Streptomycetaceae</taxon>
        <taxon>Kitasatospora</taxon>
    </lineage>
</organism>
<keyword evidence="1" id="KW-0472">Membrane</keyword>
<evidence type="ECO:0000256" key="1">
    <source>
        <dbReference type="SAM" id="Phobius"/>
    </source>
</evidence>
<reference evidence="3" key="1">
    <citation type="journal article" date="2019" name="Int. J. Syst. Evol. Microbiol.">
        <title>The Global Catalogue of Microorganisms (GCM) 10K type strain sequencing project: providing services to taxonomists for standard genome sequencing and annotation.</title>
        <authorList>
            <consortium name="The Broad Institute Genomics Platform"/>
            <consortium name="The Broad Institute Genome Sequencing Center for Infectious Disease"/>
            <person name="Wu L."/>
            <person name="Ma J."/>
        </authorList>
    </citation>
    <scope>NUCLEOTIDE SEQUENCE [LARGE SCALE GENOMIC DNA]</scope>
    <source>
        <strain evidence="3">CGMCC 1.12859</strain>
    </source>
</reference>
<feature type="transmembrane region" description="Helical" evidence="1">
    <location>
        <begin position="35"/>
        <end position="54"/>
    </location>
</feature>
<keyword evidence="1" id="KW-0812">Transmembrane</keyword>
<dbReference type="RefSeq" id="WP_345706619.1">
    <property type="nucleotide sequence ID" value="NZ_BAABKV010000001.1"/>
</dbReference>
<dbReference type="Proteomes" id="UP001596435">
    <property type="component" value="Unassembled WGS sequence"/>
</dbReference>
<dbReference type="EMBL" id="JBHTAJ010000014">
    <property type="protein sequence ID" value="MFC7179834.1"/>
    <property type="molecule type" value="Genomic_DNA"/>
</dbReference>
<accession>A0ABW2FUL5</accession>
<protein>
    <submittedName>
        <fullName evidence="2">Uncharacterized protein</fullName>
    </submittedName>
</protein>
<proteinExistence type="predicted"/>
<keyword evidence="1" id="KW-1133">Transmembrane helix</keyword>
<name>A0ABW2FUL5_9ACTN</name>
<gene>
    <name evidence="2" type="ORF">ACFQMG_09700</name>
</gene>
<evidence type="ECO:0000313" key="3">
    <source>
        <dbReference type="Proteomes" id="UP001596435"/>
    </source>
</evidence>